<evidence type="ECO:0000313" key="3">
    <source>
        <dbReference type="EMBL" id="SHH36731.1"/>
    </source>
</evidence>
<accession>A0A1M5SE36</accession>
<feature type="transmembrane region" description="Helical" evidence="1">
    <location>
        <begin position="6"/>
        <end position="27"/>
    </location>
</feature>
<reference evidence="4" key="1">
    <citation type="submission" date="2016-11" db="EMBL/GenBank/DDBJ databases">
        <authorList>
            <person name="Varghese N."/>
            <person name="Submissions S."/>
        </authorList>
    </citation>
    <scope>NUCLEOTIDE SEQUENCE [LARGE SCALE GENOMIC DNA]</scope>
    <source>
        <strain evidence="4">DSM 15449</strain>
    </source>
</reference>
<dbReference type="EMBL" id="FQXJ01000003">
    <property type="protein sequence ID" value="SHH36731.1"/>
    <property type="molecule type" value="Genomic_DNA"/>
</dbReference>
<keyword evidence="1" id="KW-1133">Transmembrane helix</keyword>
<dbReference type="AlphaFoldDB" id="A0A1M5SE36"/>
<name>A0A1M5SE36_9FIRM</name>
<evidence type="ECO:0000259" key="2">
    <source>
        <dbReference type="Pfam" id="PF05569"/>
    </source>
</evidence>
<feature type="transmembrane region" description="Helical" evidence="1">
    <location>
        <begin position="127"/>
        <end position="148"/>
    </location>
</feature>
<dbReference type="PANTHER" id="PTHR34978:SF3">
    <property type="entry name" value="SLR0241 PROTEIN"/>
    <property type="match status" value="1"/>
</dbReference>
<feature type="transmembrane region" description="Helical" evidence="1">
    <location>
        <begin position="329"/>
        <end position="348"/>
    </location>
</feature>
<keyword evidence="1" id="KW-0812">Transmembrane</keyword>
<feature type="transmembrane region" description="Helical" evidence="1">
    <location>
        <begin position="39"/>
        <end position="57"/>
    </location>
</feature>
<organism evidence="3 4">
    <name type="scientific">Desulfosporosinus lacus DSM 15449</name>
    <dbReference type="NCBI Taxonomy" id="1121420"/>
    <lineage>
        <taxon>Bacteria</taxon>
        <taxon>Bacillati</taxon>
        <taxon>Bacillota</taxon>
        <taxon>Clostridia</taxon>
        <taxon>Eubacteriales</taxon>
        <taxon>Desulfitobacteriaceae</taxon>
        <taxon>Desulfosporosinus</taxon>
    </lineage>
</organism>
<dbReference type="PANTHER" id="PTHR34978">
    <property type="entry name" value="POSSIBLE SENSOR-TRANSDUCER PROTEIN BLAR"/>
    <property type="match status" value="1"/>
</dbReference>
<feature type="transmembrane region" description="Helical" evidence="1">
    <location>
        <begin position="284"/>
        <end position="308"/>
    </location>
</feature>
<dbReference type="Gene3D" id="3.30.2010.10">
    <property type="entry name" value="Metalloproteases ('zincins'), catalytic domain"/>
    <property type="match status" value="1"/>
</dbReference>
<keyword evidence="1" id="KW-0472">Membrane</keyword>
<sequence length="652" mass="73796">MGLELVFNSVIKLSIMASILAVLILLLKYALRNKLDAKWQYAIWILLIIRLLIPYDIQSPLSIYSLLSNNPVTIPIVNQIRMPDINAQIRNISRNDIQLTNNNSIINKETNSNLEEPISQDLSYGRILAIIWLVGVLVLGILTIAINLRFYSKIRRDPHVTDVRMSKLMKECTSKLGIRKILPIIITNRIEAPCLYGIFSPKLLLSKSLVNRLNEENIRHIFLHELFHYKRKDILINWLAVAVQIAHWFNPLIWYSFAKMREDCELACDADTLNFLSPEEYQSYGLSIISLATHTQTPWLPGATGFFGNENNYQIKRRIKMIKLFQKPTLKWTCIAVVIFISLGLMGFTNSISNSNPKTGASTPIQTNQSDQSYTLEDGSFNYQKYLSFTPLLPSYTAGYKLTHTEINCDNGHIYWAQYGDYPDSGFSIFEALPNAINLFNTESPKTQIQIGDFLATASEEKIDKISSNRIKFTKNNVEYTVMNNGGAAVSIDELKKICESLVVPVKTPPTDTFIVERGLTVSDELSYKTIQPGDLVVPKGYKFIYKDSNIHIEGDETSETCSLAYGTDYSPILHVTMKNGGSKPMLTPNSDFYTKQINGTEVKLRKTQNVSLPAAQFTIKNGLQFVITHPDLQENEVEKVVTSILQAYTKL</sequence>
<gene>
    <name evidence="3" type="ORF">SAMN02746098_00823</name>
</gene>
<dbReference type="STRING" id="1121420.SAMN02746098_00823"/>
<dbReference type="OrthoDB" id="9816453at2"/>
<dbReference type="RefSeq" id="WP_073028045.1">
    <property type="nucleotide sequence ID" value="NZ_FQXJ01000003.1"/>
</dbReference>
<feature type="transmembrane region" description="Helical" evidence="1">
    <location>
        <begin position="235"/>
        <end position="257"/>
    </location>
</feature>
<evidence type="ECO:0000313" key="4">
    <source>
        <dbReference type="Proteomes" id="UP000183954"/>
    </source>
</evidence>
<dbReference type="InterPro" id="IPR008756">
    <property type="entry name" value="Peptidase_M56"/>
</dbReference>
<dbReference type="Pfam" id="PF05569">
    <property type="entry name" value="Peptidase_M56"/>
    <property type="match status" value="1"/>
</dbReference>
<evidence type="ECO:0000256" key="1">
    <source>
        <dbReference type="SAM" id="Phobius"/>
    </source>
</evidence>
<protein>
    <submittedName>
        <fullName evidence="3">BlaR1 peptidase M56</fullName>
    </submittedName>
</protein>
<feature type="domain" description="Peptidase M56" evidence="2">
    <location>
        <begin position="10"/>
        <end position="322"/>
    </location>
</feature>
<keyword evidence="4" id="KW-1185">Reference proteome</keyword>
<proteinExistence type="predicted"/>
<dbReference type="InterPro" id="IPR052173">
    <property type="entry name" value="Beta-lactam_resp_regulator"/>
</dbReference>
<dbReference type="CDD" id="cd07341">
    <property type="entry name" value="M56_BlaR1_MecR1_like"/>
    <property type="match status" value="1"/>
</dbReference>
<dbReference type="Proteomes" id="UP000183954">
    <property type="component" value="Unassembled WGS sequence"/>
</dbReference>